<feature type="transmembrane region" description="Helical" evidence="12">
    <location>
        <begin position="409"/>
        <end position="427"/>
    </location>
</feature>
<sequence>MATKILGLPNGAPGKSCYDLAPVHPGTNAQGSYPPYEIRAVAGQGRIRLTLGSPQGLAFQGFIINARDVETGEFVGEFVDLPKDIQAIECTPGMNNTLTHKNKVEKRNLEVFWTPPENYEGTVIFNSTFLQDYATYWVGVESPAITVLRDSIQVMTTAPPPTTERTSTPPYYELDTQQSTESTKRHPIYEGCGTTKNCFGSTDECIATGTCNAAVTVEVKGETYSFELFGLDSKFVAVGLSEDNKMGEDSVVECVDDNGRVDIHMSWNKGKSNSRIAALSGLSPVNRSIVNGALYCKFTREKTTLVEGREFDLVNGAYCLLLASGSQLKLNGVGYHDLVYRASDKPTKLADIREIVASSDLLIRIHGALMIASWIGTASIGMLMARYYKQTWLRSPMCGKDQWFVWHRFFMVLTWSMTIAACVIIFVELGTWSSETIHASLGLATTILAFVQPFMAALRPHPGTPRRPLFNWSHWFIGNSAHICAIIALFFAVRLNKAKLPDWVDWILTAYVVFHVLTHIVLSFAGCASDRQDNQSINAFPMKDMHVRGSIGHADLKRDAPLSGLRKLVFGVYFVIIAAFAAALIVITVMAPIGESWDKFARLISNASSSQPTQ</sequence>
<evidence type="ECO:0000259" key="14">
    <source>
        <dbReference type="PROSITE" id="PS50939"/>
    </source>
</evidence>
<feature type="domain" description="DOMON" evidence="13">
    <location>
        <begin position="211"/>
        <end position="325"/>
    </location>
</feature>
<evidence type="ECO:0000256" key="11">
    <source>
        <dbReference type="SAM" id="MobiDB-lite"/>
    </source>
</evidence>
<dbReference type="Proteomes" id="UP000826195">
    <property type="component" value="Unassembled WGS sequence"/>
</dbReference>
<dbReference type="SMART" id="SM00665">
    <property type="entry name" value="B561"/>
    <property type="match status" value="1"/>
</dbReference>
<dbReference type="PANTHER" id="PTHR45828:SF38">
    <property type="entry name" value="FERRIC-CHELATE REDUCTASE 1 HOMOLOG-RELATED"/>
    <property type="match status" value="1"/>
</dbReference>
<comment type="cofactor">
    <cofactor evidence="1">
        <name>heme b</name>
        <dbReference type="ChEBI" id="CHEBI:60344"/>
    </cofactor>
</comment>
<dbReference type="Gene3D" id="2.60.40.4060">
    <property type="entry name" value="Reeler domain"/>
    <property type="match status" value="1"/>
</dbReference>
<evidence type="ECO:0000313" key="17">
    <source>
        <dbReference type="Proteomes" id="UP000826195"/>
    </source>
</evidence>
<feature type="transmembrane region" description="Helical" evidence="12">
    <location>
        <begin position="506"/>
        <end position="528"/>
    </location>
</feature>
<evidence type="ECO:0000256" key="7">
    <source>
        <dbReference type="ARBA" id="ARBA00022989"/>
    </source>
</evidence>
<dbReference type="EMBL" id="JAHXZJ010002609">
    <property type="protein sequence ID" value="KAH0539594.1"/>
    <property type="molecule type" value="Genomic_DNA"/>
</dbReference>
<feature type="region of interest" description="Disordered" evidence="11">
    <location>
        <begin position="157"/>
        <end position="180"/>
    </location>
</feature>
<evidence type="ECO:0000256" key="10">
    <source>
        <dbReference type="ARBA" id="ARBA00023180"/>
    </source>
</evidence>
<gene>
    <name evidence="16" type="ORF">KQX54_005974</name>
</gene>
<feature type="domain" description="Reelin" evidence="15">
    <location>
        <begin position="1"/>
        <end position="160"/>
    </location>
</feature>
<keyword evidence="4" id="KW-0813">Transport</keyword>
<evidence type="ECO:0000256" key="3">
    <source>
        <dbReference type="ARBA" id="ARBA00009195"/>
    </source>
</evidence>
<dbReference type="PROSITE" id="PS50836">
    <property type="entry name" value="DOMON"/>
    <property type="match status" value="1"/>
</dbReference>
<keyword evidence="5 12" id="KW-0812">Transmembrane</keyword>
<evidence type="ECO:0000256" key="9">
    <source>
        <dbReference type="ARBA" id="ARBA00023136"/>
    </source>
</evidence>
<keyword evidence="9 12" id="KW-0472">Membrane</keyword>
<feature type="transmembrane region" description="Helical" evidence="12">
    <location>
        <begin position="368"/>
        <end position="388"/>
    </location>
</feature>
<dbReference type="InterPro" id="IPR002861">
    <property type="entry name" value="Reeler_dom"/>
</dbReference>
<feature type="domain" description="Cytochrome b561" evidence="14">
    <location>
        <begin position="329"/>
        <end position="533"/>
    </location>
</feature>
<proteinExistence type="inferred from homology"/>
<dbReference type="CDD" id="cd08760">
    <property type="entry name" value="Cyt_b561_FRRS1_like"/>
    <property type="match status" value="1"/>
</dbReference>
<dbReference type="Pfam" id="PF03351">
    <property type="entry name" value="DOMON"/>
    <property type="match status" value="1"/>
</dbReference>
<dbReference type="GO" id="GO:0016020">
    <property type="term" value="C:membrane"/>
    <property type="evidence" value="ECO:0007669"/>
    <property type="project" value="UniProtKB-SubCell"/>
</dbReference>
<feature type="transmembrane region" description="Helical" evidence="12">
    <location>
        <begin position="439"/>
        <end position="458"/>
    </location>
</feature>
<feature type="transmembrane region" description="Helical" evidence="12">
    <location>
        <begin position="568"/>
        <end position="593"/>
    </location>
</feature>
<dbReference type="GO" id="GO:0140571">
    <property type="term" value="F:transmembrane ascorbate ferrireductase activity"/>
    <property type="evidence" value="ECO:0007669"/>
    <property type="project" value="TreeGrafter"/>
</dbReference>
<evidence type="ECO:0000256" key="4">
    <source>
        <dbReference type="ARBA" id="ARBA00022448"/>
    </source>
</evidence>
<feature type="transmembrane region" description="Helical" evidence="12">
    <location>
        <begin position="470"/>
        <end position="494"/>
    </location>
</feature>
<comment type="caution">
    <text evidence="16">The sequence shown here is derived from an EMBL/GenBank/DDBJ whole genome shotgun (WGS) entry which is preliminary data.</text>
</comment>
<dbReference type="PROSITE" id="PS50939">
    <property type="entry name" value="CYTOCHROME_B561"/>
    <property type="match status" value="1"/>
</dbReference>
<accession>A0AAV7I0X4</accession>
<dbReference type="PROSITE" id="PS51019">
    <property type="entry name" value="REELIN"/>
    <property type="match status" value="1"/>
</dbReference>
<evidence type="ECO:0000256" key="6">
    <source>
        <dbReference type="ARBA" id="ARBA00022982"/>
    </source>
</evidence>
<protein>
    <recommendedName>
        <fullName evidence="18">Ferric-chelate reductase 1</fullName>
    </recommendedName>
</protein>
<dbReference type="Gene3D" id="1.20.120.1770">
    <property type="match status" value="1"/>
</dbReference>
<evidence type="ECO:0000256" key="5">
    <source>
        <dbReference type="ARBA" id="ARBA00022692"/>
    </source>
</evidence>
<comment type="subcellular location">
    <subcellularLocation>
        <location evidence="2">Membrane</location>
        <topology evidence="2">Multi-pass membrane protein</topology>
    </subcellularLocation>
</comment>
<keyword evidence="6" id="KW-0249">Electron transport</keyword>
<evidence type="ECO:0000259" key="15">
    <source>
        <dbReference type="PROSITE" id="PS51019"/>
    </source>
</evidence>
<evidence type="ECO:0008006" key="18">
    <source>
        <dbReference type="Google" id="ProtNLM"/>
    </source>
</evidence>
<evidence type="ECO:0000256" key="1">
    <source>
        <dbReference type="ARBA" id="ARBA00001970"/>
    </source>
</evidence>
<dbReference type="Pfam" id="PF02014">
    <property type="entry name" value="Reeler"/>
    <property type="match status" value="1"/>
</dbReference>
<evidence type="ECO:0000259" key="13">
    <source>
        <dbReference type="PROSITE" id="PS50836"/>
    </source>
</evidence>
<keyword evidence="7 12" id="KW-1133">Transmembrane helix</keyword>
<dbReference type="SMART" id="SM00664">
    <property type="entry name" value="DoH"/>
    <property type="match status" value="1"/>
</dbReference>
<evidence type="ECO:0000256" key="2">
    <source>
        <dbReference type="ARBA" id="ARBA00004141"/>
    </source>
</evidence>
<dbReference type="CDD" id="cd08544">
    <property type="entry name" value="Reeler"/>
    <property type="match status" value="1"/>
</dbReference>
<dbReference type="AlphaFoldDB" id="A0AAV7I0X4"/>
<organism evidence="16 17">
    <name type="scientific">Cotesia glomerata</name>
    <name type="common">Lepidopteran parasitic wasp</name>
    <name type="synonym">Apanteles glomeratus</name>
    <dbReference type="NCBI Taxonomy" id="32391"/>
    <lineage>
        <taxon>Eukaryota</taxon>
        <taxon>Metazoa</taxon>
        <taxon>Ecdysozoa</taxon>
        <taxon>Arthropoda</taxon>
        <taxon>Hexapoda</taxon>
        <taxon>Insecta</taxon>
        <taxon>Pterygota</taxon>
        <taxon>Neoptera</taxon>
        <taxon>Endopterygota</taxon>
        <taxon>Hymenoptera</taxon>
        <taxon>Apocrita</taxon>
        <taxon>Ichneumonoidea</taxon>
        <taxon>Braconidae</taxon>
        <taxon>Microgastrinae</taxon>
        <taxon>Cotesia</taxon>
    </lineage>
</organism>
<dbReference type="InterPro" id="IPR005018">
    <property type="entry name" value="DOMON_domain"/>
</dbReference>
<dbReference type="InterPro" id="IPR051237">
    <property type="entry name" value="Ferric-chelate_Red/DefProt"/>
</dbReference>
<dbReference type="CDD" id="cd09628">
    <property type="entry name" value="DOMON_SDR_2_like"/>
    <property type="match status" value="1"/>
</dbReference>
<name>A0AAV7I0X4_COTGL</name>
<reference evidence="16 17" key="1">
    <citation type="journal article" date="2021" name="J. Hered.">
        <title>A chromosome-level genome assembly of the parasitoid wasp, Cotesia glomerata (Hymenoptera: Braconidae).</title>
        <authorList>
            <person name="Pinto B.J."/>
            <person name="Weis J.J."/>
            <person name="Gamble T."/>
            <person name="Ode P.J."/>
            <person name="Paul R."/>
            <person name="Zaspel J.M."/>
        </authorList>
    </citation>
    <scope>NUCLEOTIDE SEQUENCE [LARGE SCALE GENOMIC DNA]</scope>
    <source>
        <strain evidence="16">CgM1</strain>
    </source>
</reference>
<dbReference type="InterPro" id="IPR006593">
    <property type="entry name" value="Cyt_b561/ferric_Rdtase_TM"/>
</dbReference>
<dbReference type="PANTHER" id="PTHR45828">
    <property type="entry name" value="CYTOCHROME B561/FERRIC REDUCTASE TRANSMEMBRANE"/>
    <property type="match status" value="1"/>
</dbReference>
<comment type="similarity">
    <text evidence="3">Belongs to the FRRS1 family.</text>
</comment>
<keyword evidence="17" id="KW-1185">Reference proteome</keyword>
<evidence type="ECO:0000313" key="16">
    <source>
        <dbReference type="EMBL" id="KAH0539594.1"/>
    </source>
</evidence>
<keyword evidence="10" id="KW-0325">Glycoprotein</keyword>
<dbReference type="InterPro" id="IPR042307">
    <property type="entry name" value="Reeler_sf"/>
</dbReference>
<evidence type="ECO:0000256" key="12">
    <source>
        <dbReference type="SAM" id="Phobius"/>
    </source>
</evidence>
<keyword evidence="8" id="KW-0408">Iron</keyword>
<evidence type="ECO:0000256" key="8">
    <source>
        <dbReference type="ARBA" id="ARBA00023004"/>
    </source>
</evidence>